<dbReference type="AlphaFoldDB" id="A0A561TWJ3"/>
<dbReference type="PRINTS" id="PR00364">
    <property type="entry name" value="DISEASERSIST"/>
</dbReference>
<accession>A0A561TWJ3</accession>
<dbReference type="Pfam" id="PF25872">
    <property type="entry name" value="HTH_77"/>
    <property type="match status" value="1"/>
</dbReference>
<comment type="caution">
    <text evidence="2">The sequence shown here is derived from an EMBL/GenBank/DDBJ whole genome shotgun (WGS) entry which is preliminary data.</text>
</comment>
<dbReference type="PRINTS" id="PR00038">
    <property type="entry name" value="HTHLUXR"/>
</dbReference>
<organism evidence="2 3">
    <name type="scientific">Kitasatospora viridis</name>
    <dbReference type="NCBI Taxonomy" id="281105"/>
    <lineage>
        <taxon>Bacteria</taxon>
        <taxon>Bacillati</taxon>
        <taxon>Actinomycetota</taxon>
        <taxon>Actinomycetes</taxon>
        <taxon>Kitasatosporales</taxon>
        <taxon>Streptomycetaceae</taxon>
        <taxon>Kitasatospora</taxon>
    </lineage>
</organism>
<dbReference type="CDD" id="cd06170">
    <property type="entry name" value="LuxR_C_like"/>
    <property type="match status" value="1"/>
</dbReference>
<dbReference type="InterPro" id="IPR027417">
    <property type="entry name" value="P-loop_NTPase"/>
</dbReference>
<dbReference type="InterPro" id="IPR000792">
    <property type="entry name" value="Tscrpt_reg_LuxR_C"/>
</dbReference>
<dbReference type="Gene3D" id="3.40.50.300">
    <property type="entry name" value="P-loop containing nucleotide triphosphate hydrolases"/>
    <property type="match status" value="1"/>
</dbReference>
<name>A0A561TWJ3_9ACTN</name>
<dbReference type="InterPro" id="IPR016032">
    <property type="entry name" value="Sig_transdc_resp-reg_C-effctor"/>
</dbReference>
<dbReference type="InterPro" id="IPR058852">
    <property type="entry name" value="HTH_77"/>
</dbReference>
<dbReference type="GO" id="GO:0016887">
    <property type="term" value="F:ATP hydrolysis activity"/>
    <property type="evidence" value="ECO:0007669"/>
    <property type="project" value="InterPro"/>
</dbReference>
<dbReference type="InterPro" id="IPR049945">
    <property type="entry name" value="AAA_22"/>
</dbReference>
<dbReference type="SUPFAM" id="SSF52540">
    <property type="entry name" value="P-loop containing nucleoside triphosphate hydrolases"/>
    <property type="match status" value="1"/>
</dbReference>
<dbReference type="GO" id="GO:0006355">
    <property type="term" value="P:regulation of DNA-templated transcription"/>
    <property type="evidence" value="ECO:0007669"/>
    <property type="project" value="InterPro"/>
</dbReference>
<sequence length="758" mass="81287">MSGVISAVGNLPSPLTSFVGRQRDIVGIRRLLGAARLLTLTGVAGVGKTRLALEAAAASRKGFPDGVWLVDLAPLSDPSGVANATADALGVPDLGARPVFDQLARQLAGRRSLILLDNCEHVVDGCAELAQALLSAAPELCVLATSRRTLGITGERVFTVEPLPPDEAVELLRERAAAVLPEYRGNEVNGREVAARLCADLDRLPLAIELTASRLRTLTVEEVTHRLEDRFALLTGGCRSARPRQRTLRAAIDWSYELCSPAERLLWSRLSVFVGGFGLEAAEDVCSGAGIDRHDVPDLLDRLVAQSVVVACRREGRPGFQLLQTIRHYGRQRLTESGEHDALRRRHRGFFLTLAQRLADSWCGPGQAQGLAVLRAEHTNLREALDCGDDPQATLALATALRFHWCVGGFLGEGRRQLDRALAGAPEPTPTRARALWAAAWVALLQGDRAAAERWLDEADDLGEKLDDPLVRAYVQGLRGSVAAFQGRLAEAVPLFEVAVDAHRELGETAGAVFVLFQLAVVRTRLGDERAQHDGRQAVALAQAHGERWGCALALRALGYDAWVRGDWEAGKALTRAALEIERDFHDYVAAALVLGLLASLAAAGGEHERAASLLGATRALCRRVDTTIAALGSVVVEDHARCEEAIVAALGPAAYEKALADGGRHDTPAQAIAHALGTAPENAAAPTIRKPLTRREEQVSALVADGMTNRQIASALKLSPRTVDGHVENVLAKLAFGRRTQIATWWAAGRAPARRTP</sequence>
<evidence type="ECO:0000313" key="3">
    <source>
        <dbReference type="Proteomes" id="UP000317940"/>
    </source>
</evidence>
<feature type="domain" description="HTH luxR-type" evidence="1">
    <location>
        <begin position="686"/>
        <end position="751"/>
    </location>
</feature>
<dbReference type="PANTHER" id="PTHR47691:SF3">
    <property type="entry name" value="HTH-TYPE TRANSCRIPTIONAL REGULATOR RV0890C-RELATED"/>
    <property type="match status" value="1"/>
</dbReference>
<reference evidence="2 3" key="1">
    <citation type="submission" date="2019-06" db="EMBL/GenBank/DDBJ databases">
        <title>Sequencing the genomes of 1000 actinobacteria strains.</title>
        <authorList>
            <person name="Klenk H.-P."/>
        </authorList>
    </citation>
    <scope>NUCLEOTIDE SEQUENCE [LARGE SCALE GENOMIC DNA]</scope>
    <source>
        <strain evidence="2 3">DSM 44826</strain>
    </source>
</reference>
<dbReference type="PROSITE" id="PS00622">
    <property type="entry name" value="HTH_LUXR_1"/>
    <property type="match status" value="1"/>
</dbReference>
<dbReference type="PANTHER" id="PTHR47691">
    <property type="entry name" value="REGULATOR-RELATED"/>
    <property type="match status" value="1"/>
</dbReference>
<dbReference type="Gene3D" id="1.10.10.10">
    <property type="entry name" value="Winged helix-like DNA-binding domain superfamily/Winged helix DNA-binding domain"/>
    <property type="match status" value="1"/>
</dbReference>
<dbReference type="SMART" id="SM00421">
    <property type="entry name" value="HTH_LUXR"/>
    <property type="match status" value="1"/>
</dbReference>
<keyword evidence="3" id="KW-1185">Reference proteome</keyword>
<gene>
    <name evidence="2" type="ORF">FHX73_12584</name>
</gene>
<dbReference type="SUPFAM" id="SSF48452">
    <property type="entry name" value="TPR-like"/>
    <property type="match status" value="1"/>
</dbReference>
<dbReference type="InterPro" id="IPR036388">
    <property type="entry name" value="WH-like_DNA-bd_sf"/>
</dbReference>
<dbReference type="Pfam" id="PF13401">
    <property type="entry name" value="AAA_22"/>
    <property type="match status" value="1"/>
</dbReference>
<dbReference type="Pfam" id="PF00196">
    <property type="entry name" value="GerE"/>
    <property type="match status" value="1"/>
</dbReference>
<dbReference type="EMBL" id="VIWT01000002">
    <property type="protein sequence ID" value="TWF91469.1"/>
    <property type="molecule type" value="Genomic_DNA"/>
</dbReference>
<dbReference type="SUPFAM" id="SSF46894">
    <property type="entry name" value="C-terminal effector domain of the bipartite response regulators"/>
    <property type="match status" value="1"/>
</dbReference>
<dbReference type="Gene3D" id="1.25.40.10">
    <property type="entry name" value="Tetratricopeptide repeat domain"/>
    <property type="match status" value="1"/>
</dbReference>
<evidence type="ECO:0000259" key="1">
    <source>
        <dbReference type="PROSITE" id="PS50043"/>
    </source>
</evidence>
<dbReference type="InterPro" id="IPR011990">
    <property type="entry name" value="TPR-like_helical_dom_sf"/>
</dbReference>
<protein>
    <submittedName>
        <fullName evidence="2">Putative ATPase</fullName>
    </submittedName>
</protein>
<evidence type="ECO:0000313" key="2">
    <source>
        <dbReference type="EMBL" id="TWF91469.1"/>
    </source>
</evidence>
<dbReference type="GO" id="GO:0003677">
    <property type="term" value="F:DNA binding"/>
    <property type="evidence" value="ECO:0007669"/>
    <property type="project" value="InterPro"/>
</dbReference>
<dbReference type="Proteomes" id="UP000317940">
    <property type="component" value="Unassembled WGS sequence"/>
</dbReference>
<proteinExistence type="predicted"/>
<dbReference type="PROSITE" id="PS50043">
    <property type="entry name" value="HTH_LUXR_2"/>
    <property type="match status" value="1"/>
</dbReference>
<dbReference type="RefSeq" id="WP_342795335.1">
    <property type="nucleotide sequence ID" value="NZ_BAAAMZ010000010.1"/>
</dbReference>